<dbReference type="EMBL" id="MU003504">
    <property type="protein sequence ID" value="KAF2471710.1"/>
    <property type="molecule type" value="Genomic_DNA"/>
</dbReference>
<protein>
    <submittedName>
        <fullName evidence="1">Uncharacterized protein</fullName>
    </submittedName>
</protein>
<sequence length="576" mass="65831">MPSADSSRAMVTPITSSKTPAILPDTKRHPSRKPLANEKPALGPFVVTPGSNTSSPLGRLAIELRLTIFEMVSQDGVVSDLFHAALVCRDWYKICIPILWTNIPVTNENIEPVSRSLNTVSQERCNSIRNLSIRLSPVHKKYCDPSSTYTLLGLSPIQVSPIEQSWTEIKNLIPEYELNIHDGNRRYDDYTCHLIIARLLDVIRRRLHRLQIFSLRSAEPSHNVFEQWQTGSLAHVHIPQSFLRFLLRALPPSCISLELDDGRPLSFLRGQHLCSTLREVIPRLYHLRLRVGQYCPCLFDPEFSVPEKNTNRQYHIPFSNIRSLSISFLVAIARFMGPAGEKLCAQYPRPSLLPLALPELHAHLWDANRLALIYQNRLAAHLRAVYEGGFFPNIEELSLVHRVHGTLRPRGEPFHFSHVDVLGKCVRIFPAVRLHYQKEGAPRNDWIPDWIDAFKLQSLHYSNNKKYIANECEILCALDKTWRTSSNGIRFPALAIKSKDMNTSGLKGLHPMFAMEDETSVLQRLLDFYQRSCADDPRVREAVQEVEDQIKLVMGMNIATQDYDGLVEDEREMHTF</sequence>
<accession>A0ACB6R058</accession>
<evidence type="ECO:0000313" key="2">
    <source>
        <dbReference type="Proteomes" id="UP000799755"/>
    </source>
</evidence>
<reference evidence="1" key="1">
    <citation type="journal article" date="2020" name="Stud. Mycol.">
        <title>101 Dothideomycetes genomes: a test case for predicting lifestyles and emergence of pathogens.</title>
        <authorList>
            <person name="Haridas S."/>
            <person name="Albert R."/>
            <person name="Binder M."/>
            <person name="Bloem J."/>
            <person name="Labutti K."/>
            <person name="Salamov A."/>
            <person name="Andreopoulos B."/>
            <person name="Baker S."/>
            <person name="Barry K."/>
            <person name="Bills G."/>
            <person name="Bluhm B."/>
            <person name="Cannon C."/>
            <person name="Castanera R."/>
            <person name="Culley D."/>
            <person name="Daum C."/>
            <person name="Ezra D."/>
            <person name="Gonzalez J."/>
            <person name="Henrissat B."/>
            <person name="Kuo A."/>
            <person name="Liang C."/>
            <person name="Lipzen A."/>
            <person name="Lutzoni F."/>
            <person name="Magnuson J."/>
            <person name="Mondo S."/>
            <person name="Nolan M."/>
            <person name="Ohm R."/>
            <person name="Pangilinan J."/>
            <person name="Park H.-J."/>
            <person name="Ramirez L."/>
            <person name="Alfaro M."/>
            <person name="Sun H."/>
            <person name="Tritt A."/>
            <person name="Yoshinaga Y."/>
            <person name="Zwiers L.-H."/>
            <person name="Turgeon B."/>
            <person name="Goodwin S."/>
            <person name="Spatafora J."/>
            <person name="Crous P."/>
            <person name="Grigoriev I."/>
        </authorList>
    </citation>
    <scope>NUCLEOTIDE SEQUENCE</scope>
    <source>
        <strain evidence="1">ATCC 200398</strain>
    </source>
</reference>
<keyword evidence="2" id="KW-1185">Reference proteome</keyword>
<evidence type="ECO:0000313" key="1">
    <source>
        <dbReference type="EMBL" id="KAF2471710.1"/>
    </source>
</evidence>
<organism evidence="1 2">
    <name type="scientific">Lindgomyces ingoldianus</name>
    <dbReference type="NCBI Taxonomy" id="673940"/>
    <lineage>
        <taxon>Eukaryota</taxon>
        <taxon>Fungi</taxon>
        <taxon>Dikarya</taxon>
        <taxon>Ascomycota</taxon>
        <taxon>Pezizomycotina</taxon>
        <taxon>Dothideomycetes</taxon>
        <taxon>Pleosporomycetidae</taxon>
        <taxon>Pleosporales</taxon>
        <taxon>Lindgomycetaceae</taxon>
        <taxon>Lindgomyces</taxon>
    </lineage>
</organism>
<comment type="caution">
    <text evidence="1">The sequence shown here is derived from an EMBL/GenBank/DDBJ whole genome shotgun (WGS) entry which is preliminary data.</text>
</comment>
<dbReference type="Proteomes" id="UP000799755">
    <property type="component" value="Unassembled WGS sequence"/>
</dbReference>
<proteinExistence type="predicted"/>
<gene>
    <name evidence="1" type="ORF">BDR25DRAFT_367473</name>
</gene>
<name>A0ACB6R058_9PLEO</name>